<protein>
    <submittedName>
        <fullName evidence="1">Uncharacterized protein</fullName>
    </submittedName>
</protein>
<evidence type="ECO:0000313" key="1">
    <source>
        <dbReference type="EMBL" id="MPC81530.1"/>
    </source>
</evidence>
<keyword evidence="2" id="KW-1185">Reference proteome</keyword>
<organism evidence="1 2">
    <name type="scientific">Portunus trituberculatus</name>
    <name type="common">Swimming crab</name>
    <name type="synonym">Neptunus trituberculatus</name>
    <dbReference type="NCBI Taxonomy" id="210409"/>
    <lineage>
        <taxon>Eukaryota</taxon>
        <taxon>Metazoa</taxon>
        <taxon>Ecdysozoa</taxon>
        <taxon>Arthropoda</taxon>
        <taxon>Crustacea</taxon>
        <taxon>Multicrustacea</taxon>
        <taxon>Malacostraca</taxon>
        <taxon>Eumalacostraca</taxon>
        <taxon>Eucarida</taxon>
        <taxon>Decapoda</taxon>
        <taxon>Pleocyemata</taxon>
        <taxon>Brachyura</taxon>
        <taxon>Eubrachyura</taxon>
        <taxon>Portunoidea</taxon>
        <taxon>Portunidae</taxon>
        <taxon>Portuninae</taxon>
        <taxon>Portunus</taxon>
    </lineage>
</organism>
<name>A0A5B7IAP0_PORTR</name>
<dbReference type="EMBL" id="VSRR010057252">
    <property type="protein sequence ID" value="MPC81530.1"/>
    <property type="molecule type" value="Genomic_DNA"/>
</dbReference>
<reference evidence="1 2" key="1">
    <citation type="submission" date="2019-05" db="EMBL/GenBank/DDBJ databases">
        <title>Another draft genome of Portunus trituberculatus and its Hox gene families provides insights of decapod evolution.</title>
        <authorList>
            <person name="Jeong J.-H."/>
            <person name="Song I."/>
            <person name="Kim S."/>
            <person name="Choi T."/>
            <person name="Kim D."/>
            <person name="Ryu S."/>
            <person name="Kim W."/>
        </authorList>
    </citation>
    <scope>NUCLEOTIDE SEQUENCE [LARGE SCALE GENOMIC DNA]</scope>
    <source>
        <tissue evidence="1">Muscle</tissue>
    </source>
</reference>
<sequence>MLDCVLTIVEALITSTVQSESVVMLFPEAAESSCETVTRIMKTLVIQARHRHDPVLAWRAAWCECGVR</sequence>
<dbReference type="AlphaFoldDB" id="A0A5B7IAP0"/>
<dbReference type="Proteomes" id="UP000324222">
    <property type="component" value="Unassembled WGS sequence"/>
</dbReference>
<evidence type="ECO:0000313" key="2">
    <source>
        <dbReference type="Proteomes" id="UP000324222"/>
    </source>
</evidence>
<comment type="caution">
    <text evidence="1">The sequence shown here is derived from an EMBL/GenBank/DDBJ whole genome shotgun (WGS) entry which is preliminary data.</text>
</comment>
<proteinExistence type="predicted"/>
<gene>
    <name evidence="1" type="ORF">E2C01_076151</name>
</gene>
<accession>A0A5B7IAP0</accession>